<keyword evidence="3" id="KW-1185">Reference proteome</keyword>
<evidence type="ECO:0008006" key="4">
    <source>
        <dbReference type="Google" id="ProtNLM"/>
    </source>
</evidence>
<dbReference type="Proteomes" id="UP000237061">
    <property type="component" value="Unassembled WGS sequence"/>
</dbReference>
<sequence>MITKFKKSAASALMVTAIVGMGLLQAGPASAANAAQCNYSNLYGNGYTVFTGEQVACYANAGTVTVNKVAGTVVAGNNSGYFTFEPRNVPGPVRAIQFFKGQTINMGSGLVKTLVIY</sequence>
<feature type="signal peptide" evidence="1">
    <location>
        <begin position="1"/>
        <end position="31"/>
    </location>
</feature>
<organism evidence="2 3">
    <name type="scientific">Arthrobacter glacialis</name>
    <dbReference type="NCBI Taxonomy" id="1664"/>
    <lineage>
        <taxon>Bacteria</taxon>
        <taxon>Bacillati</taxon>
        <taxon>Actinomycetota</taxon>
        <taxon>Actinomycetes</taxon>
        <taxon>Micrococcales</taxon>
        <taxon>Micrococcaceae</taxon>
        <taxon>Arthrobacter</taxon>
    </lineage>
</organism>
<dbReference type="EMBL" id="PPXC01000016">
    <property type="protein sequence ID" value="POH72174.1"/>
    <property type="molecule type" value="Genomic_DNA"/>
</dbReference>
<proteinExistence type="predicted"/>
<evidence type="ECO:0000256" key="1">
    <source>
        <dbReference type="SAM" id="SignalP"/>
    </source>
</evidence>
<accession>A0A2S3ZSV3</accession>
<gene>
    <name evidence="2" type="ORF">CVS27_16910</name>
</gene>
<dbReference type="Gene3D" id="2.60.20.30">
    <property type="match status" value="1"/>
</dbReference>
<reference evidence="2 3" key="1">
    <citation type="submission" date="2018-01" db="EMBL/GenBank/DDBJ databases">
        <title>Arthrobacter sp. nov., from glaciers in China.</title>
        <authorList>
            <person name="Liu Q."/>
            <person name="Xin Y.-H."/>
        </authorList>
    </citation>
    <scope>NUCLEOTIDE SEQUENCE [LARGE SCALE GENOMIC DNA]</scope>
    <source>
        <strain evidence="2 3">HLT2-12-2</strain>
    </source>
</reference>
<dbReference type="InterPro" id="IPR015791">
    <property type="entry name" value="Antimic/Inh_G_crystallin-like"/>
</dbReference>
<dbReference type="RefSeq" id="WP_103467026.1">
    <property type="nucleotide sequence ID" value="NZ_PPXC01000016.1"/>
</dbReference>
<feature type="chain" id="PRO_5015473065" description="Streptomyces killer toxin-like beta/gamma crystallin domain-containing protein" evidence="1">
    <location>
        <begin position="32"/>
        <end position="117"/>
    </location>
</feature>
<dbReference type="AlphaFoldDB" id="A0A2S3ZSV3"/>
<keyword evidence="1" id="KW-0732">Signal</keyword>
<evidence type="ECO:0000313" key="2">
    <source>
        <dbReference type="EMBL" id="POH72174.1"/>
    </source>
</evidence>
<evidence type="ECO:0000313" key="3">
    <source>
        <dbReference type="Proteomes" id="UP000237061"/>
    </source>
</evidence>
<comment type="caution">
    <text evidence="2">The sequence shown here is derived from an EMBL/GenBank/DDBJ whole genome shotgun (WGS) entry which is preliminary data.</text>
</comment>
<protein>
    <recommendedName>
        <fullName evidence="4">Streptomyces killer toxin-like beta/gamma crystallin domain-containing protein</fullName>
    </recommendedName>
</protein>
<name>A0A2S3ZSV3_ARTGL</name>